<evidence type="ECO:0000313" key="1">
    <source>
        <dbReference type="EMBL" id="GJU10356.1"/>
    </source>
</evidence>
<organism evidence="1 2">
    <name type="scientific">Tanacetum coccineum</name>
    <dbReference type="NCBI Taxonomy" id="301880"/>
    <lineage>
        <taxon>Eukaryota</taxon>
        <taxon>Viridiplantae</taxon>
        <taxon>Streptophyta</taxon>
        <taxon>Embryophyta</taxon>
        <taxon>Tracheophyta</taxon>
        <taxon>Spermatophyta</taxon>
        <taxon>Magnoliopsida</taxon>
        <taxon>eudicotyledons</taxon>
        <taxon>Gunneridae</taxon>
        <taxon>Pentapetalae</taxon>
        <taxon>asterids</taxon>
        <taxon>campanulids</taxon>
        <taxon>Asterales</taxon>
        <taxon>Asteraceae</taxon>
        <taxon>Asteroideae</taxon>
        <taxon>Anthemideae</taxon>
        <taxon>Anthemidinae</taxon>
        <taxon>Tanacetum</taxon>
    </lineage>
</organism>
<name>A0ABQ5JDX3_9ASTR</name>
<gene>
    <name evidence="1" type="ORF">Tco_1132752</name>
</gene>
<evidence type="ECO:0000313" key="2">
    <source>
        <dbReference type="Proteomes" id="UP001151760"/>
    </source>
</evidence>
<dbReference type="EMBL" id="BQNB010021815">
    <property type="protein sequence ID" value="GJU10356.1"/>
    <property type="molecule type" value="Genomic_DNA"/>
</dbReference>
<accession>A0ABQ5JDX3</accession>
<dbReference type="Proteomes" id="UP001151760">
    <property type="component" value="Unassembled WGS sequence"/>
</dbReference>
<comment type="caution">
    <text evidence="1">The sequence shown here is derived from an EMBL/GenBank/DDBJ whole genome shotgun (WGS) entry which is preliminary data.</text>
</comment>
<keyword evidence="2" id="KW-1185">Reference proteome</keyword>
<reference evidence="1" key="1">
    <citation type="journal article" date="2022" name="Int. J. Mol. Sci.">
        <title>Draft Genome of Tanacetum Coccineum: Genomic Comparison of Closely Related Tanacetum-Family Plants.</title>
        <authorList>
            <person name="Yamashiro T."/>
            <person name="Shiraishi A."/>
            <person name="Nakayama K."/>
            <person name="Satake H."/>
        </authorList>
    </citation>
    <scope>NUCLEOTIDE SEQUENCE</scope>
</reference>
<reference evidence="1" key="2">
    <citation type="submission" date="2022-01" db="EMBL/GenBank/DDBJ databases">
        <authorList>
            <person name="Yamashiro T."/>
            <person name="Shiraishi A."/>
            <person name="Satake H."/>
            <person name="Nakayama K."/>
        </authorList>
    </citation>
    <scope>NUCLEOTIDE SEQUENCE</scope>
</reference>
<protein>
    <submittedName>
        <fullName evidence="1">Uncharacterized protein</fullName>
    </submittedName>
</protein>
<sequence>MSTQQDIYAAGSENRSPMLNKDNYVPWSSRLLRYAKSKPNGKLIYNSIMNGPYARRMIPEPGDPDREVPVAETFYEQTNDELTEKEVKQMEADDQAIPIILMGLLYSQNVGNQNRLIVVLGLLIRMQIKLEDWVILLGTAQSDQEKGMLPFFRLRDLEDIEEVNANCILMAKL</sequence>
<proteinExistence type="predicted"/>